<keyword evidence="3 6" id="KW-1133">Transmembrane helix</keyword>
<dbReference type="AlphaFoldDB" id="D2QWD8"/>
<proteinExistence type="predicted"/>
<evidence type="ECO:0000256" key="3">
    <source>
        <dbReference type="ARBA" id="ARBA00022989"/>
    </source>
</evidence>
<evidence type="ECO:0000256" key="2">
    <source>
        <dbReference type="ARBA" id="ARBA00022692"/>
    </source>
</evidence>
<feature type="compositionally biased region" description="Basic and acidic residues" evidence="5">
    <location>
        <begin position="327"/>
        <end position="345"/>
    </location>
</feature>
<feature type="compositionally biased region" description="Basic residues" evidence="5">
    <location>
        <begin position="101"/>
        <end position="113"/>
    </location>
</feature>
<feature type="transmembrane region" description="Helical" evidence="6">
    <location>
        <begin position="68"/>
        <end position="86"/>
    </location>
</feature>
<organism evidence="7 8">
    <name type="scientific">Pirellula staleyi (strain ATCC 27377 / DSM 6068 / ICPB 4128)</name>
    <name type="common">Pirella staleyi</name>
    <dbReference type="NCBI Taxonomy" id="530564"/>
    <lineage>
        <taxon>Bacteria</taxon>
        <taxon>Pseudomonadati</taxon>
        <taxon>Planctomycetota</taxon>
        <taxon>Planctomycetia</taxon>
        <taxon>Pirellulales</taxon>
        <taxon>Pirellulaceae</taxon>
        <taxon>Pirellula</taxon>
    </lineage>
</organism>
<feature type="transmembrane region" description="Helical" evidence="6">
    <location>
        <begin position="6"/>
        <end position="25"/>
    </location>
</feature>
<dbReference type="EMBL" id="CP001848">
    <property type="protein sequence ID" value="ADB16013.1"/>
    <property type="molecule type" value="Genomic_DNA"/>
</dbReference>
<feature type="region of interest" description="Disordered" evidence="5">
    <location>
        <begin position="96"/>
        <end position="125"/>
    </location>
</feature>
<accession>D2QWD8</accession>
<dbReference type="eggNOG" id="COG0428">
    <property type="taxonomic scope" value="Bacteria"/>
</dbReference>
<dbReference type="Pfam" id="PF02535">
    <property type="entry name" value="Zip"/>
    <property type="match status" value="1"/>
</dbReference>
<evidence type="ECO:0000313" key="8">
    <source>
        <dbReference type="Proteomes" id="UP000001887"/>
    </source>
</evidence>
<dbReference type="GO" id="GO:0005385">
    <property type="term" value="F:zinc ion transmembrane transporter activity"/>
    <property type="evidence" value="ECO:0007669"/>
    <property type="project" value="TreeGrafter"/>
</dbReference>
<dbReference type="STRING" id="530564.Psta_1336"/>
<feature type="transmembrane region" description="Helical" evidence="6">
    <location>
        <begin position="163"/>
        <end position="186"/>
    </location>
</feature>
<feature type="region of interest" description="Disordered" evidence="5">
    <location>
        <begin position="319"/>
        <end position="352"/>
    </location>
</feature>
<feature type="transmembrane region" description="Helical" evidence="6">
    <location>
        <begin position="262"/>
        <end position="284"/>
    </location>
</feature>
<evidence type="ECO:0000313" key="7">
    <source>
        <dbReference type="EMBL" id="ADB16013.1"/>
    </source>
</evidence>
<feature type="transmembrane region" description="Helical" evidence="6">
    <location>
        <begin position="192"/>
        <end position="209"/>
    </location>
</feature>
<feature type="transmembrane region" description="Helical" evidence="6">
    <location>
        <begin position="230"/>
        <end position="250"/>
    </location>
</feature>
<evidence type="ECO:0000256" key="4">
    <source>
        <dbReference type="ARBA" id="ARBA00023136"/>
    </source>
</evidence>
<evidence type="ECO:0000256" key="5">
    <source>
        <dbReference type="SAM" id="MobiDB-lite"/>
    </source>
</evidence>
<dbReference type="GO" id="GO:0016020">
    <property type="term" value="C:membrane"/>
    <property type="evidence" value="ECO:0007669"/>
    <property type="project" value="UniProtKB-SubCell"/>
</dbReference>
<feature type="transmembrane region" description="Helical" evidence="6">
    <location>
        <begin position="37"/>
        <end position="56"/>
    </location>
</feature>
<dbReference type="PANTHER" id="PTHR11040:SF44">
    <property type="entry name" value="PROTEIN ZNTC-RELATED"/>
    <property type="match status" value="1"/>
</dbReference>
<feature type="transmembrane region" description="Helical" evidence="6">
    <location>
        <begin position="296"/>
        <end position="314"/>
    </location>
</feature>
<keyword evidence="8" id="KW-1185">Reference proteome</keyword>
<dbReference type="PANTHER" id="PTHR11040">
    <property type="entry name" value="ZINC/IRON TRANSPORTER"/>
    <property type="match status" value="1"/>
</dbReference>
<reference evidence="7 8" key="1">
    <citation type="journal article" date="2009" name="Stand. Genomic Sci.">
        <title>Complete genome sequence of Pirellula staleyi type strain (ATCC 27377).</title>
        <authorList>
            <person name="Clum A."/>
            <person name="Tindall B.J."/>
            <person name="Sikorski J."/>
            <person name="Ivanova N."/>
            <person name="Mavrommatis K."/>
            <person name="Lucas S."/>
            <person name="Glavina del Rio T."/>
            <person name="Nolan M."/>
            <person name="Chen F."/>
            <person name="Tice H."/>
            <person name="Pitluck S."/>
            <person name="Cheng J.F."/>
            <person name="Chertkov O."/>
            <person name="Brettin T."/>
            <person name="Han C."/>
            <person name="Detter J.C."/>
            <person name="Kuske C."/>
            <person name="Bruce D."/>
            <person name="Goodwin L."/>
            <person name="Ovchinikova G."/>
            <person name="Pati A."/>
            <person name="Mikhailova N."/>
            <person name="Chen A."/>
            <person name="Palaniappan K."/>
            <person name="Land M."/>
            <person name="Hauser L."/>
            <person name="Chang Y.J."/>
            <person name="Jeffries C.D."/>
            <person name="Chain P."/>
            <person name="Rohde M."/>
            <person name="Goker M."/>
            <person name="Bristow J."/>
            <person name="Eisen J.A."/>
            <person name="Markowitz V."/>
            <person name="Hugenholtz P."/>
            <person name="Kyrpides N.C."/>
            <person name="Klenk H.P."/>
            <person name="Lapidus A."/>
        </authorList>
    </citation>
    <scope>NUCLEOTIDE SEQUENCE [LARGE SCALE GENOMIC DNA]</scope>
    <source>
        <strain evidence="8">ATCC 27377 / DSM 6068 / ICPB 4128</strain>
    </source>
</reference>
<evidence type="ECO:0000256" key="1">
    <source>
        <dbReference type="ARBA" id="ARBA00004141"/>
    </source>
</evidence>
<sequence length="352" mass="36878">MQAHLLLLGYCVLIVAASMIGGYLPTRVRLTHRSMQMVMSFVGGFMLGVALLHLIPHSLVEGLAIDSAMAWALGGLLFMFLLIRVFHVHQHADLEGDPGHHHGHSHGHSHSHSHAHDHGHSHATPAAGEMALPMAGTPHVHGPDCDHTHEPGHVTAAGSSLNWLGLAIGLSLHTIIDGLALGAAVAAEAHGGHAFALFGLGTFLAVLLHKPLDALTITSLMKAGGWNTKNAMIANACFAVMCPLGAIGFVLGVDNFVGEQAFVIGCALAFAAGVFLCISLADLLPEVTFHSHDRASLTALLLLGVAIAWGIGLVEEPHTHGHGAHSHAADDHGHSHDDHDHDHAPKASPKKP</sequence>
<name>D2QWD8_PIRSD</name>
<dbReference type="Proteomes" id="UP000001887">
    <property type="component" value="Chromosome"/>
</dbReference>
<keyword evidence="2 6" id="KW-0812">Transmembrane</keyword>
<keyword evidence="4 6" id="KW-0472">Membrane</keyword>
<dbReference type="HOGENOM" id="CLU_015114_4_0_0"/>
<dbReference type="KEGG" id="psl:Psta_1336"/>
<comment type="subcellular location">
    <subcellularLocation>
        <location evidence="1">Membrane</location>
        <topology evidence="1">Multi-pass membrane protein</topology>
    </subcellularLocation>
</comment>
<evidence type="ECO:0000256" key="6">
    <source>
        <dbReference type="SAM" id="Phobius"/>
    </source>
</evidence>
<gene>
    <name evidence="7" type="ordered locus">Psta_1336</name>
</gene>
<dbReference type="OrthoDB" id="5739025at2"/>
<protein>
    <submittedName>
        <fullName evidence="7">Zinc/iron permease</fullName>
    </submittedName>
</protein>
<dbReference type="InterPro" id="IPR003689">
    <property type="entry name" value="ZIP"/>
</dbReference>